<dbReference type="GO" id="GO:0004190">
    <property type="term" value="F:aspartic-type endopeptidase activity"/>
    <property type="evidence" value="ECO:0007669"/>
    <property type="project" value="InterPro"/>
</dbReference>
<keyword evidence="4" id="KW-1185">Reference proteome</keyword>
<feature type="transmembrane region" description="Helical" evidence="1">
    <location>
        <begin position="50"/>
        <end position="67"/>
    </location>
</feature>
<gene>
    <name evidence="3" type="ORF">AMR76_17595</name>
</gene>
<reference evidence="3 4" key="1">
    <citation type="submission" date="2015-08" db="EMBL/GenBank/DDBJ databases">
        <title>Antibacterial properties of a collection of Vibrionaceae strains.</title>
        <authorList>
            <person name="Giubergia S."/>
        </authorList>
    </citation>
    <scope>NUCLEOTIDE SEQUENCE [LARGE SCALE GENOMIC DNA]</scope>
    <source>
        <strain evidence="3 4">S0821</strain>
    </source>
</reference>
<dbReference type="GO" id="GO:0016020">
    <property type="term" value="C:membrane"/>
    <property type="evidence" value="ECO:0007669"/>
    <property type="project" value="InterPro"/>
</dbReference>
<evidence type="ECO:0000259" key="2">
    <source>
        <dbReference type="Pfam" id="PF01478"/>
    </source>
</evidence>
<sequence length="138" mass="15142">MGISLTYLGLLFTASIFDIKTMRVPNIISYLLMLCPPVFIAMIHPNVGLAIEYTSILLTLALTLPGLMKGVFGAADIKILIGIASIFPFDVMAIYLFITFSIFIVYSTFKYSDKNEAPFVPAVFVSTSLFGLIGWVSI</sequence>
<organism evidence="3 4">
    <name type="scientific">Vibrio furnissii</name>
    <dbReference type="NCBI Taxonomy" id="29494"/>
    <lineage>
        <taxon>Bacteria</taxon>
        <taxon>Pseudomonadati</taxon>
        <taxon>Pseudomonadota</taxon>
        <taxon>Gammaproteobacteria</taxon>
        <taxon>Vibrionales</taxon>
        <taxon>Vibrionaceae</taxon>
        <taxon>Vibrio</taxon>
    </lineage>
</organism>
<keyword evidence="1" id="KW-1133">Transmembrane helix</keyword>
<comment type="caution">
    <text evidence="3">The sequence shown here is derived from an EMBL/GenBank/DDBJ whole genome shotgun (WGS) entry which is preliminary data.</text>
</comment>
<dbReference type="AlphaFoldDB" id="A0A0Q2XU35"/>
<feature type="domain" description="Prepilin type IV endopeptidase peptidase" evidence="2">
    <location>
        <begin position="7"/>
        <end position="107"/>
    </location>
</feature>
<keyword evidence="1" id="KW-0472">Membrane</keyword>
<dbReference type="InterPro" id="IPR000045">
    <property type="entry name" value="Prepilin_IV_endopep_pep"/>
</dbReference>
<dbReference type="Proteomes" id="UP000051221">
    <property type="component" value="Unassembled WGS sequence"/>
</dbReference>
<dbReference type="Gene3D" id="1.20.120.1220">
    <property type="match status" value="1"/>
</dbReference>
<name>A0A0Q2XU35_VIBFU</name>
<evidence type="ECO:0000256" key="1">
    <source>
        <dbReference type="SAM" id="Phobius"/>
    </source>
</evidence>
<dbReference type="EMBL" id="LKHS01000017">
    <property type="protein sequence ID" value="KQH84620.1"/>
    <property type="molecule type" value="Genomic_DNA"/>
</dbReference>
<dbReference type="Pfam" id="PF01478">
    <property type="entry name" value="Peptidase_A24"/>
    <property type="match status" value="1"/>
</dbReference>
<dbReference type="InParanoid" id="A0A0Q2XU35"/>
<protein>
    <recommendedName>
        <fullName evidence="2">Prepilin type IV endopeptidase peptidase domain-containing protein</fullName>
    </recommendedName>
</protein>
<feature type="transmembrane region" description="Helical" evidence="1">
    <location>
        <begin position="118"/>
        <end position="136"/>
    </location>
</feature>
<accession>A0A0Q2XU35</accession>
<evidence type="ECO:0000313" key="3">
    <source>
        <dbReference type="EMBL" id="KQH84620.1"/>
    </source>
</evidence>
<keyword evidence="1" id="KW-0812">Transmembrane</keyword>
<feature type="transmembrane region" description="Helical" evidence="1">
    <location>
        <begin position="27"/>
        <end position="44"/>
    </location>
</feature>
<dbReference type="RefSeq" id="WP_055466739.1">
    <property type="nucleotide sequence ID" value="NZ_CP089603.1"/>
</dbReference>
<feature type="transmembrane region" description="Helical" evidence="1">
    <location>
        <begin position="79"/>
        <end position="106"/>
    </location>
</feature>
<proteinExistence type="predicted"/>
<evidence type="ECO:0000313" key="4">
    <source>
        <dbReference type="Proteomes" id="UP000051221"/>
    </source>
</evidence>